<feature type="binding site" evidence="8">
    <location>
        <position position="137"/>
    </location>
    <ligand>
        <name>[4Fe-4S] cluster</name>
        <dbReference type="ChEBI" id="CHEBI:49883"/>
        <label>2</label>
        <note>4Fe-4S-S-AdoMet</note>
    </ligand>
</feature>
<keyword evidence="5 8" id="KW-0479">Metal-binding</keyword>
<feature type="binding site" evidence="8">
    <location>
        <position position="46"/>
    </location>
    <ligand>
        <name>[4Fe-4S] cluster</name>
        <dbReference type="ChEBI" id="CHEBI:49883"/>
        <label>1</label>
    </ligand>
</feature>
<dbReference type="GO" id="GO:0046872">
    <property type="term" value="F:metal ion binding"/>
    <property type="evidence" value="ECO:0007669"/>
    <property type="project" value="UniProtKB-KW"/>
</dbReference>
<evidence type="ECO:0000256" key="8">
    <source>
        <dbReference type="HAMAP-Rule" id="MF_01865"/>
    </source>
</evidence>
<keyword evidence="6 8" id="KW-0408">Iron</keyword>
<dbReference type="Gene3D" id="2.40.50.140">
    <property type="entry name" value="Nucleic acid-binding proteins"/>
    <property type="match status" value="1"/>
</dbReference>
<keyword evidence="4 8" id="KW-0949">S-adenosyl-L-methionine</keyword>
<evidence type="ECO:0000313" key="11">
    <source>
        <dbReference type="EMBL" id="KPJ74189.1"/>
    </source>
</evidence>
<dbReference type="AlphaFoldDB" id="A0A0S7YHH5"/>
<dbReference type="InterPro" id="IPR038135">
    <property type="entry name" value="Methylthiotransferase_N_sf"/>
</dbReference>
<dbReference type="PROSITE" id="PS51918">
    <property type="entry name" value="RADICAL_SAM"/>
    <property type="match status" value="1"/>
</dbReference>
<dbReference type="SUPFAM" id="SSF102114">
    <property type="entry name" value="Radical SAM enzymes"/>
    <property type="match status" value="1"/>
</dbReference>
<dbReference type="PANTHER" id="PTHR43837">
    <property type="entry name" value="RIBOSOMAL PROTEIN S12 METHYLTHIOTRANSFERASE RIMO"/>
    <property type="match status" value="1"/>
</dbReference>
<gene>
    <name evidence="8" type="primary">rimO</name>
    <name evidence="11" type="ORF">AMJ52_01645</name>
</gene>
<feature type="binding site" evidence="8">
    <location>
        <position position="10"/>
    </location>
    <ligand>
        <name>[4Fe-4S] cluster</name>
        <dbReference type="ChEBI" id="CHEBI:49883"/>
        <label>1</label>
    </ligand>
</feature>
<dbReference type="InterPro" id="IPR012340">
    <property type="entry name" value="NA-bd_OB-fold"/>
</dbReference>
<dbReference type="Gene3D" id="3.40.50.12160">
    <property type="entry name" value="Methylthiotransferase, N-terminal domain"/>
    <property type="match status" value="1"/>
</dbReference>
<evidence type="ECO:0000256" key="5">
    <source>
        <dbReference type="ARBA" id="ARBA00022723"/>
    </source>
</evidence>
<evidence type="ECO:0000256" key="3">
    <source>
        <dbReference type="ARBA" id="ARBA00022679"/>
    </source>
</evidence>
<keyword evidence="3 8" id="KW-0808">Transferase</keyword>
<comment type="function">
    <text evidence="8">Catalyzes the methylthiolation of an aspartic acid residue of ribosomal protein uS12.</text>
</comment>
<dbReference type="Pfam" id="PF18693">
    <property type="entry name" value="TRAM_2"/>
    <property type="match status" value="1"/>
</dbReference>
<dbReference type="HAMAP" id="MF_01865">
    <property type="entry name" value="MTTase_RimO"/>
    <property type="match status" value="1"/>
</dbReference>
<comment type="cofactor">
    <cofactor evidence="8">
        <name>[4Fe-4S] cluster</name>
        <dbReference type="ChEBI" id="CHEBI:49883"/>
    </cofactor>
    <text evidence="8">Binds 2 [4Fe-4S] clusters. One cluster is coordinated with 3 cysteines and an exchangeable S-adenosyl-L-methionine.</text>
</comment>
<dbReference type="Gene3D" id="3.80.30.20">
    <property type="entry name" value="tm_1862 like domain"/>
    <property type="match status" value="1"/>
</dbReference>
<comment type="catalytic activity">
    <reaction evidence="8">
        <text>L-aspartate(89)-[ribosomal protein uS12]-hydrogen + (sulfur carrier)-SH + AH2 + 2 S-adenosyl-L-methionine = 3-methylsulfanyl-L-aspartate(89)-[ribosomal protein uS12]-hydrogen + (sulfur carrier)-H + 5'-deoxyadenosine + L-methionine + A + S-adenosyl-L-homocysteine + 2 H(+)</text>
        <dbReference type="Rhea" id="RHEA:37087"/>
        <dbReference type="Rhea" id="RHEA-COMP:10460"/>
        <dbReference type="Rhea" id="RHEA-COMP:10461"/>
        <dbReference type="Rhea" id="RHEA-COMP:14737"/>
        <dbReference type="Rhea" id="RHEA-COMP:14739"/>
        <dbReference type="ChEBI" id="CHEBI:13193"/>
        <dbReference type="ChEBI" id="CHEBI:15378"/>
        <dbReference type="ChEBI" id="CHEBI:17319"/>
        <dbReference type="ChEBI" id="CHEBI:17499"/>
        <dbReference type="ChEBI" id="CHEBI:29917"/>
        <dbReference type="ChEBI" id="CHEBI:29961"/>
        <dbReference type="ChEBI" id="CHEBI:57844"/>
        <dbReference type="ChEBI" id="CHEBI:57856"/>
        <dbReference type="ChEBI" id="CHEBI:59789"/>
        <dbReference type="ChEBI" id="CHEBI:64428"/>
        <dbReference type="ChEBI" id="CHEBI:73599"/>
        <dbReference type="EC" id="2.8.4.4"/>
    </reaction>
</comment>
<dbReference type="Pfam" id="PF04055">
    <property type="entry name" value="Radical_SAM"/>
    <property type="match status" value="1"/>
</dbReference>
<comment type="subcellular location">
    <subcellularLocation>
        <location evidence="8">Cytoplasm</location>
    </subcellularLocation>
</comment>
<evidence type="ECO:0000256" key="6">
    <source>
        <dbReference type="ARBA" id="ARBA00023004"/>
    </source>
</evidence>
<protein>
    <recommendedName>
        <fullName evidence="8">Ribosomal protein uS12 methylthiotransferase RimO</fullName>
        <shortName evidence="8">uS12 MTTase</shortName>
        <shortName evidence="8">uS12 methylthiotransferase</shortName>
        <ecNumber evidence="8">2.8.4.4</ecNumber>
    </recommendedName>
    <alternativeName>
        <fullName evidence="8">Ribosomal protein uS12 (aspartate-C(3))-methylthiotransferase</fullName>
    </alternativeName>
    <alternativeName>
        <fullName evidence="8">Ribosome maturation factor RimO</fullName>
    </alternativeName>
</protein>
<sequence length="420" mass="47959">MKINLVSLGCPKNCVDSEKILGALGASGSVICACPEESDIIIINTCGFIEPAIRETEEEIEKALQLASKTKKRVFVYGCAVNRAGPELKRKYPEVSAWFTQEQQSVLLRAIEPKATTLQSRLVTTQGYAYLKIAEGCSNRCSYCTIPAIKGEYHSFDFDSIIKEAIELSQLGIKELILIAQDTTRYGIDRYDRHMLVPLIRNLSKIDGIQWIRIMYSHPLTITEEIIDEIASNNKVCRYLDIPIQHINNRILQLMNRKVDRKRIEYVIHALRKVEGIYLRTTVIAGFPTETSYEFKELLQYLTRTQFDWLGVFPYYCEPGTSASKLKQHSRSVIDNRYNVLSELQRAIIEEHNTERIGNMYKTLIHSQNGYYIGHTEHEAPDIDGQVIVKNKHLSIGEFYTLKITEIQGADLHAYAEIAE</sequence>
<dbReference type="PANTHER" id="PTHR43837:SF1">
    <property type="entry name" value="RIBOSOMAL PROTEIN US12 METHYLTHIOTRANSFERASE RIMO"/>
    <property type="match status" value="1"/>
</dbReference>
<dbReference type="GO" id="GO:0006400">
    <property type="term" value="P:tRNA modification"/>
    <property type="evidence" value="ECO:0007669"/>
    <property type="project" value="InterPro"/>
</dbReference>
<dbReference type="InterPro" id="IPR020612">
    <property type="entry name" value="Methylthiotransferase_CS"/>
</dbReference>
<reference evidence="11 12" key="1">
    <citation type="journal article" date="2015" name="Microbiome">
        <title>Genomic resolution of linkages in carbon, nitrogen, and sulfur cycling among widespread estuary sediment bacteria.</title>
        <authorList>
            <person name="Baker B.J."/>
            <person name="Lazar C.S."/>
            <person name="Teske A.P."/>
            <person name="Dick G.J."/>
        </authorList>
    </citation>
    <scope>NUCLEOTIDE SEQUENCE [LARGE SCALE GENOMIC DNA]</scope>
    <source>
        <strain evidence="11">DG_78</strain>
    </source>
</reference>
<dbReference type="GO" id="GO:0035599">
    <property type="term" value="F:aspartic acid methylthiotransferase activity"/>
    <property type="evidence" value="ECO:0007669"/>
    <property type="project" value="TreeGrafter"/>
</dbReference>
<dbReference type="GO" id="GO:0103039">
    <property type="term" value="F:protein methylthiotransferase activity"/>
    <property type="evidence" value="ECO:0007669"/>
    <property type="project" value="UniProtKB-EC"/>
</dbReference>
<evidence type="ECO:0000256" key="4">
    <source>
        <dbReference type="ARBA" id="ARBA00022691"/>
    </source>
</evidence>
<feature type="domain" description="Radical SAM core" evidence="10">
    <location>
        <begin position="123"/>
        <end position="351"/>
    </location>
</feature>
<dbReference type="Proteomes" id="UP000051012">
    <property type="component" value="Unassembled WGS sequence"/>
</dbReference>
<dbReference type="SMART" id="SM00729">
    <property type="entry name" value="Elp3"/>
    <property type="match status" value="1"/>
</dbReference>
<evidence type="ECO:0000256" key="1">
    <source>
        <dbReference type="ARBA" id="ARBA00022485"/>
    </source>
</evidence>
<evidence type="ECO:0000259" key="10">
    <source>
        <dbReference type="PROSITE" id="PS51918"/>
    </source>
</evidence>
<evidence type="ECO:0000256" key="7">
    <source>
        <dbReference type="ARBA" id="ARBA00023014"/>
    </source>
</evidence>
<dbReference type="InterPro" id="IPR023404">
    <property type="entry name" value="rSAM_horseshoe"/>
</dbReference>
<dbReference type="EMBL" id="LJNI01000012">
    <property type="protein sequence ID" value="KPJ74189.1"/>
    <property type="molecule type" value="Genomic_DNA"/>
</dbReference>
<dbReference type="GO" id="GO:0051539">
    <property type="term" value="F:4 iron, 4 sulfur cluster binding"/>
    <property type="evidence" value="ECO:0007669"/>
    <property type="project" value="UniProtKB-UniRule"/>
</dbReference>
<dbReference type="EC" id="2.8.4.4" evidence="8"/>
<dbReference type="FunFam" id="3.80.30.20:FF:000001">
    <property type="entry name" value="tRNA-2-methylthio-N(6)-dimethylallyladenosine synthase 2"/>
    <property type="match status" value="1"/>
</dbReference>
<dbReference type="InterPro" id="IPR007197">
    <property type="entry name" value="rSAM"/>
</dbReference>
<keyword evidence="1 8" id="KW-0004">4Fe-4S</keyword>
<dbReference type="NCBIfam" id="TIGR01125">
    <property type="entry name" value="30S ribosomal protein S12 methylthiotransferase RimO"/>
    <property type="match status" value="1"/>
</dbReference>
<feature type="binding site" evidence="8">
    <location>
        <position position="144"/>
    </location>
    <ligand>
        <name>[4Fe-4S] cluster</name>
        <dbReference type="ChEBI" id="CHEBI:49883"/>
        <label>2</label>
        <note>4Fe-4S-S-AdoMet</note>
    </ligand>
</feature>
<dbReference type="SFLD" id="SFLDG01082">
    <property type="entry name" value="B12-binding_domain_containing"/>
    <property type="match status" value="1"/>
</dbReference>
<dbReference type="SFLD" id="SFLDS00029">
    <property type="entry name" value="Radical_SAM"/>
    <property type="match status" value="1"/>
</dbReference>
<dbReference type="InterPro" id="IPR002792">
    <property type="entry name" value="TRAM_dom"/>
</dbReference>
<keyword evidence="2 8" id="KW-0963">Cytoplasm</keyword>
<feature type="binding site" evidence="8">
    <location>
        <position position="79"/>
    </location>
    <ligand>
        <name>[4Fe-4S] cluster</name>
        <dbReference type="ChEBI" id="CHEBI:49883"/>
        <label>1</label>
    </ligand>
</feature>
<dbReference type="InterPro" id="IPR006638">
    <property type="entry name" value="Elp3/MiaA/NifB-like_rSAM"/>
</dbReference>
<evidence type="ECO:0000313" key="12">
    <source>
        <dbReference type="Proteomes" id="UP000051012"/>
    </source>
</evidence>
<feature type="domain" description="MTTase N-terminal" evidence="9">
    <location>
        <begin position="1"/>
        <end position="116"/>
    </location>
</feature>
<comment type="similarity">
    <text evidence="8">Belongs to the methylthiotransferase family. RimO subfamily.</text>
</comment>
<feature type="binding site" evidence="8">
    <location>
        <position position="141"/>
    </location>
    <ligand>
        <name>[4Fe-4S] cluster</name>
        <dbReference type="ChEBI" id="CHEBI:49883"/>
        <label>2</label>
        <note>4Fe-4S-S-AdoMet</note>
    </ligand>
</feature>
<evidence type="ECO:0000256" key="2">
    <source>
        <dbReference type="ARBA" id="ARBA00022490"/>
    </source>
</evidence>
<dbReference type="SFLD" id="SFLDG01061">
    <property type="entry name" value="methylthiotransferase"/>
    <property type="match status" value="1"/>
</dbReference>
<comment type="caution">
    <text evidence="11">The sequence shown here is derived from an EMBL/GenBank/DDBJ whole genome shotgun (WGS) entry which is preliminary data.</text>
</comment>
<dbReference type="InterPro" id="IPR058240">
    <property type="entry name" value="rSAM_sf"/>
</dbReference>
<name>A0A0S7YHH5_UNCT6</name>
<dbReference type="Pfam" id="PF00919">
    <property type="entry name" value="UPF0004"/>
    <property type="match status" value="1"/>
</dbReference>
<keyword evidence="7 8" id="KW-0411">Iron-sulfur</keyword>
<dbReference type="PATRIC" id="fig|1703772.3.peg.558"/>
<organism evidence="11 12">
    <name type="scientific">candidate division TA06 bacterium DG_78</name>
    <dbReference type="NCBI Taxonomy" id="1703772"/>
    <lineage>
        <taxon>Bacteria</taxon>
        <taxon>Bacteria division TA06</taxon>
    </lineage>
</organism>
<dbReference type="PROSITE" id="PS01278">
    <property type="entry name" value="MTTASE_RADICAL"/>
    <property type="match status" value="1"/>
</dbReference>
<dbReference type="PROSITE" id="PS51257">
    <property type="entry name" value="PROKAR_LIPOPROTEIN"/>
    <property type="match status" value="1"/>
</dbReference>
<dbReference type="GO" id="GO:0005829">
    <property type="term" value="C:cytosol"/>
    <property type="evidence" value="ECO:0007669"/>
    <property type="project" value="TreeGrafter"/>
</dbReference>
<proteinExistence type="inferred from homology"/>
<dbReference type="InterPro" id="IPR013848">
    <property type="entry name" value="Methylthiotransferase_N"/>
</dbReference>
<dbReference type="InterPro" id="IPR005839">
    <property type="entry name" value="Methylthiotransferase"/>
</dbReference>
<accession>A0A0S7YHH5</accession>
<evidence type="ECO:0000259" key="9">
    <source>
        <dbReference type="PROSITE" id="PS51449"/>
    </source>
</evidence>
<dbReference type="InterPro" id="IPR005840">
    <property type="entry name" value="Ribosomal_uS12_MeSTrfase_RimO"/>
</dbReference>
<dbReference type="NCBIfam" id="TIGR00089">
    <property type="entry name" value="MiaB/RimO family radical SAM methylthiotransferase"/>
    <property type="match status" value="1"/>
</dbReference>
<dbReference type="PROSITE" id="PS51449">
    <property type="entry name" value="MTTASE_N"/>
    <property type="match status" value="1"/>
</dbReference>
<dbReference type="CDD" id="cd01335">
    <property type="entry name" value="Radical_SAM"/>
    <property type="match status" value="1"/>
</dbReference>